<dbReference type="EMBL" id="JAINUF010000007">
    <property type="protein sequence ID" value="KAJ8353444.1"/>
    <property type="molecule type" value="Genomic_DNA"/>
</dbReference>
<proteinExistence type="predicted"/>
<name>A0A9Q1F8R3_SYNKA</name>
<organism evidence="1 2">
    <name type="scientific">Synaphobranchus kaupii</name>
    <name type="common">Kaup's arrowtooth eel</name>
    <dbReference type="NCBI Taxonomy" id="118154"/>
    <lineage>
        <taxon>Eukaryota</taxon>
        <taxon>Metazoa</taxon>
        <taxon>Chordata</taxon>
        <taxon>Craniata</taxon>
        <taxon>Vertebrata</taxon>
        <taxon>Euteleostomi</taxon>
        <taxon>Actinopterygii</taxon>
        <taxon>Neopterygii</taxon>
        <taxon>Teleostei</taxon>
        <taxon>Anguilliformes</taxon>
        <taxon>Synaphobranchidae</taxon>
        <taxon>Synaphobranchus</taxon>
    </lineage>
</organism>
<gene>
    <name evidence="1" type="ORF">SKAU_G00210110</name>
</gene>
<evidence type="ECO:0000313" key="1">
    <source>
        <dbReference type="EMBL" id="KAJ8353444.1"/>
    </source>
</evidence>
<comment type="caution">
    <text evidence="1">The sequence shown here is derived from an EMBL/GenBank/DDBJ whole genome shotgun (WGS) entry which is preliminary data.</text>
</comment>
<protein>
    <submittedName>
        <fullName evidence="1">Uncharacterized protein</fullName>
    </submittedName>
</protein>
<reference evidence="1" key="1">
    <citation type="journal article" date="2023" name="Science">
        <title>Genome structures resolve the early diversification of teleost fishes.</title>
        <authorList>
            <person name="Parey E."/>
            <person name="Louis A."/>
            <person name="Montfort J."/>
            <person name="Bouchez O."/>
            <person name="Roques C."/>
            <person name="Iampietro C."/>
            <person name="Lluch J."/>
            <person name="Castinel A."/>
            <person name="Donnadieu C."/>
            <person name="Desvignes T."/>
            <person name="Floi Bucao C."/>
            <person name="Jouanno E."/>
            <person name="Wen M."/>
            <person name="Mejri S."/>
            <person name="Dirks R."/>
            <person name="Jansen H."/>
            <person name="Henkel C."/>
            <person name="Chen W.J."/>
            <person name="Zahm M."/>
            <person name="Cabau C."/>
            <person name="Klopp C."/>
            <person name="Thompson A.W."/>
            <person name="Robinson-Rechavi M."/>
            <person name="Braasch I."/>
            <person name="Lecointre G."/>
            <person name="Bobe J."/>
            <person name="Postlethwait J.H."/>
            <person name="Berthelot C."/>
            <person name="Roest Crollius H."/>
            <person name="Guiguen Y."/>
        </authorList>
    </citation>
    <scope>NUCLEOTIDE SEQUENCE</scope>
    <source>
        <strain evidence="1">WJC10195</strain>
    </source>
</reference>
<keyword evidence="2" id="KW-1185">Reference proteome</keyword>
<dbReference type="AlphaFoldDB" id="A0A9Q1F8R3"/>
<evidence type="ECO:0000313" key="2">
    <source>
        <dbReference type="Proteomes" id="UP001152622"/>
    </source>
</evidence>
<dbReference type="Proteomes" id="UP001152622">
    <property type="component" value="Chromosome 7"/>
</dbReference>
<sequence length="89" mass="9646">MGGIYAGCGPLHPGGAALFPPQGVLLTRGPGMYKIPPLLVTSQLNSKCPCSGMPKMIRLSSPLSHIDRETRTWLIREDGIIRHLREGLL</sequence>
<accession>A0A9Q1F8R3</accession>